<dbReference type="Proteomes" id="UP001046870">
    <property type="component" value="Chromosome 11"/>
</dbReference>
<reference evidence="1" key="1">
    <citation type="submission" date="2021-01" db="EMBL/GenBank/DDBJ databases">
        <authorList>
            <person name="Zahm M."/>
            <person name="Roques C."/>
            <person name="Cabau C."/>
            <person name="Klopp C."/>
            <person name="Donnadieu C."/>
            <person name="Jouanno E."/>
            <person name="Lampietro C."/>
            <person name="Louis A."/>
            <person name="Herpin A."/>
            <person name="Echchiki A."/>
            <person name="Berthelot C."/>
            <person name="Parey E."/>
            <person name="Roest-Crollius H."/>
            <person name="Braasch I."/>
            <person name="Postlethwait J."/>
            <person name="Bobe J."/>
            <person name="Montfort J."/>
            <person name="Bouchez O."/>
            <person name="Begum T."/>
            <person name="Mejri S."/>
            <person name="Adams A."/>
            <person name="Chen W.-J."/>
            <person name="Guiguen Y."/>
        </authorList>
    </citation>
    <scope>NUCLEOTIDE SEQUENCE</scope>
    <source>
        <strain evidence="1">YG-15Mar2019-1</strain>
        <tissue evidence="1">Brain</tissue>
    </source>
</reference>
<evidence type="ECO:0000313" key="1">
    <source>
        <dbReference type="EMBL" id="KAG7467896.1"/>
    </source>
</evidence>
<name>A0A9D3PXC3_MEGAT</name>
<protein>
    <submittedName>
        <fullName evidence="1">Uncharacterized protein</fullName>
    </submittedName>
</protein>
<dbReference type="AlphaFoldDB" id="A0A9D3PXC3"/>
<keyword evidence="2" id="KW-1185">Reference proteome</keyword>
<comment type="caution">
    <text evidence="1">The sequence shown here is derived from an EMBL/GenBank/DDBJ whole genome shotgun (WGS) entry which is preliminary data.</text>
</comment>
<dbReference type="EMBL" id="JAFDVH010000011">
    <property type="protein sequence ID" value="KAG7467896.1"/>
    <property type="molecule type" value="Genomic_DNA"/>
</dbReference>
<evidence type="ECO:0000313" key="2">
    <source>
        <dbReference type="Proteomes" id="UP001046870"/>
    </source>
</evidence>
<proteinExistence type="predicted"/>
<sequence>MCDCRDVRKRTAAGDLEVNGLWCSRGGIFSEPVGAFGRFSLPFLPPPSCPGMTFHPCHLCWGWCQNEFLPRRTTGKGCFVNSGCGTLQ</sequence>
<gene>
    <name evidence="1" type="ORF">MATL_G00137060</name>
</gene>
<organism evidence="1 2">
    <name type="scientific">Megalops atlanticus</name>
    <name type="common">Tarpon</name>
    <name type="synonym">Clupea gigantea</name>
    <dbReference type="NCBI Taxonomy" id="7932"/>
    <lineage>
        <taxon>Eukaryota</taxon>
        <taxon>Metazoa</taxon>
        <taxon>Chordata</taxon>
        <taxon>Craniata</taxon>
        <taxon>Vertebrata</taxon>
        <taxon>Euteleostomi</taxon>
        <taxon>Actinopterygii</taxon>
        <taxon>Neopterygii</taxon>
        <taxon>Teleostei</taxon>
        <taxon>Elopiformes</taxon>
        <taxon>Megalopidae</taxon>
        <taxon>Megalops</taxon>
    </lineage>
</organism>
<accession>A0A9D3PXC3</accession>